<feature type="transmembrane region" description="Helical" evidence="1">
    <location>
        <begin position="50"/>
        <end position="68"/>
    </location>
</feature>
<reference evidence="2 3" key="1">
    <citation type="submission" date="2019-07" db="EMBL/GenBank/DDBJ databases">
        <title>Whole genome shotgun sequence of Halolactibacillus alkaliphilus NBRC 103919.</title>
        <authorList>
            <person name="Hosoyama A."/>
            <person name="Uohara A."/>
            <person name="Ohji S."/>
            <person name="Ichikawa N."/>
        </authorList>
    </citation>
    <scope>NUCLEOTIDE SEQUENCE [LARGE SCALE GENOMIC DNA]</scope>
    <source>
        <strain evidence="2 3">NBRC 103919</strain>
    </source>
</reference>
<dbReference type="STRING" id="442899.SAMN05720591_10732"/>
<evidence type="ECO:0000256" key="1">
    <source>
        <dbReference type="SAM" id="Phobius"/>
    </source>
</evidence>
<dbReference type="Proteomes" id="UP000321400">
    <property type="component" value="Unassembled WGS sequence"/>
</dbReference>
<evidence type="ECO:0000313" key="2">
    <source>
        <dbReference type="EMBL" id="GEN57242.1"/>
    </source>
</evidence>
<protein>
    <recommendedName>
        <fullName evidence="4">Stage III sporulation protein AB</fullName>
    </recommendedName>
</protein>
<accession>A0A511X2S2</accession>
<comment type="caution">
    <text evidence="2">The sequence shown here is derived from an EMBL/GenBank/DDBJ whole genome shotgun (WGS) entry which is preliminary data.</text>
</comment>
<dbReference type="AlphaFoldDB" id="A0A511X2S2"/>
<keyword evidence="1" id="KW-0472">Membrane</keyword>
<gene>
    <name evidence="2" type="ORF">HAL01_17060</name>
</gene>
<keyword evidence="1" id="KW-0812">Transmembrane</keyword>
<keyword evidence="1" id="KW-1133">Transmembrane helix</keyword>
<keyword evidence="3" id="KW-1185">Reference proteome</keyword>
<organism evidence="2 3">
    <name type="scientific">Halolactibacillus alkaliphilus</name>
    <dbReference type="NCBI Taxonomy" id="442899"/>
    <lineage>
        <taxon>Bacteria</taxon>
        <taxon>Bacillati</taxon>
        <taxon>Bacillota</taxon>
        <taxon>Bacilli</taxon>
        <taxon>Bacillales</taxon>
        <taxon>Bacillaceae</taxon>
        <taxon>Halolactibacillus</taxon>
    </lineage>
</organism>
<dbReference type="EMBL" id="BJYE01000021">
    <property type="protein sequence ID" value="GEN57242.1"/>
    <property type="molecule type" value="Genomic_DNA"/>
</dbReference>
<evidence type="ECO:0000313" key="3">
    <source>
        <dbReference type="Proteomes" id="UP000321400"/>
    </source>
</evidence>
<evidence type="ECO:0008006" key="4">
    <source>
        <dbReference type="Google" id="ProtNLM"/>
    </source>
</evidence>
<dbReference type="InterPro" id="IPR014198">
    <property type="entry name" value="Spore_III_AB"/>
</dbReference>
<sequence length="69" mass="8069">MTRSDFVILEEFSRTVGTVSMDIQMAHLKFLIDYFEIEYQTLLKKVDQKLHLYVLTGILIGGMCVILLW</sequence>
<proteinExistence type="predicted"/>
<dbReference type="Pfam" id="PF09548">
    <property type="entry name" value="Spore_III_AB"/>
    <property type="match status" value="1"/>
</dbReference>
<name>A0A511X2S2_9BACI</name>